<organism evidence="2 3">
    <name type="scientific">Mucilaginibacter aquatilis</name>
    <dbReference type="NCBI Taxonomy" id="1517760"/>
    <lineage>
        <taxon>Bacteria</taxon>
        <taxon>Pseudomonadati</taxon>
        <taxon>Bacteroidota</taxon>
        <taxon>Sphingobacteriia</taxon>
        <taxon>Sphingobacteriales</taxon>
        <taxon>Sphingobacteriaceae</taxon>
        <taxon>Mucilaginibacter</taxon>
    </lineage>
</organism>
<feature type="transmembrane region" description="Helical" evidence="1">
    <location>
        <begin position="37"/>
        <end position="56"/>
    </location>
</feature>
<dbReference type="Proteomes" id="UP000434850">
    <property type="component" value="Unassembled WGS sequence"/>
</dbReference>
<comment type="caution">
    <text evidence="2">The sequence shown here is derived from an EMBL/GenBank/DDBJ whole genome shotgun (WGS) entry which is preliminary data.</text>
</comment>
<name>A0A6I4IFX3_9SPHI</name>
<reference evidence="2 3" key="1">
    <citation type="submission" date="2019-12" db="EMBL/GenBank/DDBJ databases">
        <title>Mucilaginibacter sp. HME9299 genome sequencing and assembly.</title>
        <authorList>
            <person name="Kang H."/>
            <person name="Kim H."/>
            <person name="Joh K."/>
        </authorList>
    </citation>
    <scope>NUCLEOTIDE SEQUENCE [LARGE SCALE GENOMIC DNA]</scope>
    <source>
        <strain evidence="2 3">HME9299</strain>
    </source>
</reference>
<feature type="transmembrane region" description="Helical" evidence="1">
    <location>
        <begin position="7"/>
        <end position="25"/>
    </location>
</feature>
<feature type="transmembrane region" description="Helical" evidence="1">
    <location>
        <begin position="77"/>
        <end position="95"/>
    </location>
</feature>
<keyword evidence="1" id="KW-1133">Transmembrane helix</keyword>
<proteinExistence type="predicted"/>
<protein>
    <submittedName>
        <fullName evidence="2">DUF4199 family protein</fullName>
    </submittedName>
</protein>
<sequence>MKNALASGLIIGILSGLWLFIMRWAGYTTFNDQVSPIEYISISIPIIGVFLGLKAYRDQDLGGRLSFLEGLVQSLKILLIGGVIAGFIGVIYVNYVEAEHNFRDFSGRLFGALLIGVLSALAASLLLMNKSGRSVD</sequence>
<gene>
    <name evidence="2" type="ORF">GO816_15475</name>
</gene>
<keyword evidence="3" id="KW-1185">Reference proteome</keyword>
<dbReference type="Pfam" id="PF13858">
    <property type="entry name" value="DUF4199"/>
    <property type="match status" value="1"/>
</dbReference>
<dbReference type="InterPro" id="IPR025250">
    <property type="entry name" value="DUF4199"/>
</dbReference>
<evidence type="ECO:0000256" key="1">
    <source>
        <dbReference type="SAM" id="Phobius"/>
    </source>
</evidence>
<keyword evidence="1" id="KW-0472">Membrane</keyword>
<dbReference type="RefSeq" id="WP_157542849.1">
    <property type="nucleotide sequence ID" value="NZ_WQLA01000006.1"/>
</dbReference>
<dbReference type="EMBL" id="WQLA01000006">
    <property type="protein sequence ID" value="MVN92538.1"/>
    <property type="molecule type" value="Genomic_DNA"/>
</dbReference>
<dbReference type="AlphaFoldDB" id="A0A6I4IFX3"/>
<feature type="transmembrane region" description="Helical" evidence="1">
    <location>
        <begin position="107"/>
        <end position="128"/>
    </location>
</feature>
<evidence type="ECO:0000313" key="3">
    <source>
        <dbReference type="Proteomes" id="UP000434850"/>
    </source>
</evidence>
<evidence type="ECO:0000313" key="2">
    <source>
        <dbReference type="EMBL" id="MVN92538.1"/>
    </source>
</evidence>
<keyword evidence="1" id="KW-0812">Transmembrane</keyword>
<accession>A0A6I4IFX3</accession>